<evidence type="ECO:0000256" key="9">
    <source>
        <dbReference type="ARBA" id="ARBA00023118"/>
    </source>
</evidence>
<dbReference type="InterPro" id="IPR041372">
    <property type="entry name" value="Cas3_C"/>
</dbReference>
<keyword evidence="8" id="KW-0067">ATP-binding</keyword>
<dbReference type="GO" id="GO:0003724">
    <property type="term" value="F:RNA helicase activity"/>
    <property type="evidence" value="ECO:0007669"/>
    <property type="project" value="TreeGrafter"/>
</dbReference>
<dbReference type="InterPro" id="IPR027417">
    <property type="entry name" value="P-loop_NTPase"/>
</dbReference>
<dbReference type="EMBL" id="JABBCP010000004">
    <property type="protein sequence ID" value="NMF55933.1"/>
    <property type="molecule type" value="Genomic_DNA"/>
</dbReference>
<dbReference type="SMART" id="SM00487">
    <property type="entry name" value="DEXDc"/>
    <property type="match status" value="1"/>
</dbReference>
<dbReference type="Pfam" id="PF18019">
    <property type="entry name" value="Cas3_HD"/>
    <property type="match status" value="1"/>
</dbReference>
<dbReference type="GO" id="GO:0003723">
    <property type="term" value="F:RNA binding"/>
    <property type="evidence" value="ECO:0007669"/>
    <property type="project" value="TreeGrafter"/>
</dbReference>
<keyword evidence="7" id="KW-0347">Helicase</keyword>
<dbReference type="NCBIfam" id="TIGR01587">
    <property type="entry name" value="cas3_core"/>
    <property type="match status" value="1"/>
</dbReference>
<dbReference type="InterPro" id="IPR006483">
    <property type="entry name" value="CRISPR-assoc_Cas3_HD"/>
</dbReference>
<evidence type="ECO:0000256" key="8">
    <source>
        <dbReference type="ARBA" id="ARBA00022840"/>
    </source>
</evidence>
<dbReference type="NCBIfam" id="TIGR01596">
    <property type="entry name" value="cas3_HD"/>
    <property type="match status" value="1"/>
</dbReference>
<evidence type="ECO:0000256" key="2">
    <source>
        <dbReference type="ARBA" id="ARBA00009046"/>
    </source>
</evidence>
<dbReference type="GO" id="GO:0005524">
    <property type="term" value="F:ATP binding"/>
    <property type="evidence" value="ECO:0007669"/>
    <property type="project" value="UniProtKB-KW"/>
</dbReference>
<organism evidence="11 12">
    <name type="scientific">Collinsella acetigenes</name>
    <dbReference type="NCBI Taxonomy" id="2713419"/>
    <lineage>
        <taxon>Bacteria</taxon>
        <taxon>Bacillati</taxon>
        <taxon>Actinomycetota</taxon>
        <taxon>Coriobacteriia</taxon>
        <taxon>Coriobacteriales</taxon>
        <taxon>Coriobacteriaceae</taxon>
        <taxon>Collinsella</taxon>
    </lineage>
</organism>
<dbReference type="InterPro" id="IPR054712">
    <property type="entry name" value="Cas3-like_dom"/>
</dbReference>
<feature type="domain" description="HD Cas3-type" evidence="10">
    <location>
        <begin position="29"/>
        <end position="253"/>
    </location>
</feature>
<sequence>MGQNACTWEGSLALSREACSLWGKSDYGLQRAWLPLFVHMADSSAVAFRLWDEWLPRSTKRVLSSFIEEGAARSFFSFIAAVHDVGKATPAFQSQPCWVPCGGSVSSLMWLPEGAGLPFPAGSCDSRGPNHAFSGQVILEQYLNDKMVGDTSAEVSSAQLADARKGARSIASIVGCHHGRSQSSADILNAREIRPSSLGISSEQWHRVQEELIEYSLKLAGLPESDLIQIAQLRVPPQAASILSGALIMCDWMASNTEAFPLATLPSHEYAYADGQDAFDDGVINLSSFFLGATSALDFDYLAKRAERGWTLIGVIPSWSGDPLGPGDIANLYVDRFEFSKPFSPRPVQKTAVEVASTLEEPGLMIIEAPMGEGKTEAALAVAEIVARKVGLGGVCVALPTMATTDAMFARVHRWLEHLPHDGINPQSICLAHGKAKLNEEYQGISKNAAVYRIDIDRDAVDGASVFRESDPGVVISDWMCGKKRGMLSNFVVCTVDQVLMGALQMKHLALRQLALANKAVIIDECHAYDMYMRQYLDVVLEWLGSWHVPVILLSATLPAKQKEEMAGHYLAGWTAKRRMATRPRRRVALRVPLLNSEEPKRDVTAPTPCQYPLLTYTRGERIEECAVGGSGKSSEVTLSVMPDDESRLVELLETMLADGGCAGVICDTVTRAQKTAAALARVFGEDVVTLTHARFIDIDRMENENCLRSMLGPDATIENGQRPYRYVVVGTQVLEQSLDIDFDVLVTDVAPVDLILQRIGRCHRHQRTTRPSRLASSHCYIRGITSWRDGGPAFSSGVSNVYTKASLIEALSVCGLTKAGASVKLVLPDDIARLVQYAYSDAVAGVIPNTWGALYQKACQTRLEENQRKEQRAHCCLLKSAKVMVQDGQSLTDWYFLSATDKTDADSGPRAVRDTQETVEVMLLQRIDGHIYLLPWIGDSRHGVEFGAEVPVDQVPDSAVAKLAIQSSARLPLSICSMDRIGQLIEVLEAMDSPYVGSWQESPWLQGQLALFLEDEDGKLTAQLNLGEEGGLWTVSYARATGLTVRLSK</sequence>
<dbReference type="InterPro" id="IPR050547">
    <property type="entry name" value="DEAD_box_RNA_helicases"/>
</dbReference>
<dbReference type="PROSITE" id="PS51643">
    <property type="entry name" value="HD_CAS3"/>
    <property type="match status" value="1"/>
</dbReference>
<evidence type="ECO:0000256" key="7">
    <source>
        <dbReference type="ARBA" id="ARBA00022806"/>
    </source>
</evidence>
<evidence type="ECO:0000259" key="10">
    <source>
        <dbReference type="PROSITE" id="PS51643"/>
    </source>
</evidence>
<protein>
    <submittedName>
        <fullName evidence="11">CRISPR-associated helicase Cas3</fullName>
    </submittedName>
</protein>
<dbReference type="InterPro" id="IPR006474">
    <property type="entry name" value="Helicase_Cas3_CRISPR-ass_core"/>
</dbReference>
<comment type="similarity">
    <text evidence="1">In the N-terminal section; belongs to the CRISPR-associated nuclease Cas3-HD family.</text>
</comment>
<dbReference type="SUPFAM" id="SSF52540">
    <property type="entry name" value="P-loop containing nucleoside triphosphate hydrolases"/>
    <property type="match status" value="1"/>
</dbReference>
<keyword evidence="5" id="KW-0547">Nucleotide-binding</keyword>
<keyword evidence="12" id="KW-1185">Reference proteome</keyword>
<dbReference type="Pfam" id="PF18395">
    <property type="entry name" value="Cas3_C"/>
    <property type="match status" value="1"/>
</dbReference>
<evidence type="ECO:0000313" key="11">
    <source>
        <dbReference type="EMBL" id="NMF55933.1"/>
    </source>
</evidence>
<gene>
    <name evidence="11" type="primary">cas3</name>
    <name evidence="11" type="ORF">HF320_06290</name>
</gene>
<dbReference type="InterPro" id="IPR038257">
    <property type="entry name" value="CRISPR-assoc_Cas3_HD_sf"/>
</dbReference>
<keyword evidence="4" id="KW-0479">Metal-binding</keyword>
<dbReference type="RefSeq" id="WP_169277569.1">
    <property type="nucleotide sequence ID" value="NZ_JABBCP010000004.1"/>
</dbReference>
<reference evidence="11 12" key="1">
    <citation type="submission" date="2020-04" db="EMBL/GenBank/DDBJ databases">
        <title>Collinsella sp. KGMB02528 nov., an anaerobic actinobacterium isolated from human feces.</title>
        <authorList>
            <person name="Han K.-I."/>
            <person name="Eom M.K."/>
            <person name="Kim J.-S."/>
            <person name="Lee K.C."/>
            <person name="Suh M.K."/>
            <person name="Park S.-H."/>
            <person name="Lee J.H."/>
            <person name="Kang S.W."/>
            <person name="Park J.-E."/>
            <person name="Oh B.S."/>
            <person name="Yu S.Y."/>
            <person name="Choi S.-H."/>
            <person name="Lee D.H."/>
            <person name="Yoon H."/>
            <person name="Kim B.-Y."/>
            <person name="Lee J.H."/>
            <person name="Lee J.-S."/>
        </authorList>
    </citation>
    <scope>NUCLEOTIDE SEQUENCE [LARGE SCALE GENOMIC DNA]</scope>
    <source>
        <strain evidence="11 12">KGMB02528</strain>
    </source>
</reference>
<dbReference type="PANTHER" id="PTHR47963">
    <property type="entry name" value="DEAD-BOX ATP-DEPENDENT RNA HELICASE 47, MITOCHONDRIAL"/>
    <property type="match status" value="1"/>
</dbReference>
<accession>A0A7X9UCM6</accession>
<evidence type="ECO:0000256" key="5">
    <source>
        <dbReference type="ARBA" id="ARBA00022741"/>
    </source>
</evidence>
<proteinExistence type="inferred from homology"/>
<dbReference type="GO" id="GO:0051607">
    <property type="term" value="P:defense response to virus"/>
    <property type="evidence" value="ECO:0007669"/>
    <property type="project" value="UniProtKB-KW"/>
</dbReference>
<comment type="caution">
    <text evidence="11">The sequence shown here is derived from an EMBL/GenBank/DDBJ whole genome shotgun (WGS) entry which is preliminary data.</text>
</comment>
<dbReference type="PANTHER" id="PTHR47963:SF9">
    <property type="entry name" value="CRISPR-ASSOCIATED ENDONUCLEASE_HELICASE CAS3"/>
    <property type="match status" value="1"/>
</dbReference>
<dbReference type="GO" id="GO:0016787">
    <property type="term" value="F:hydrolase activity"/>
    <property type="evidence" value="ECO:0007669"/>
    <property type="project" value="UniProtKB-KW"/>
</dbReference>
<dbReference type="InterPro" id="IPR014001">
    <property type="entry name" value="Helicase_ATP-bd"/>
</dbReference>
<dbReference type="AlphaFoldDB" id="A0A7X9UCM6"/>
<evidence type="ECO:0000313" key="12">
    <source>
        <dbReference type="Proteomes" id="UP000546970"/>
    </source>
</evidence>
<dbReference type="CDD" id="cd17930">
    <property type="entry name" value="DEXHc_cas3"/>
    <property type="match status" value="1"/>
</dbReference>
<dbReference type="Gene3D" id="1.10.3210.30">
    <property type="match status" value="1"/>
</dbReference>
<evidence type="ECO:0000256" key="3">
    <source>
        <dbReference type="ARBA" id="ARBA00022722"/>
    </source>
</evidence>
<dbReference type="Pfam" id="PF22590">
    <property type="entry name" value="Cas3-like_C_2"/>
    <property type="match status" value="1"/>
</dbReference>
<name>A0A7X9UCM6_9ACTN</name>
<dbReference type="GO" id="GO:0004518">
    <property type="term" value="F:nuclease activity"/>
    <property type="evidence" value="ECO:0007669"/>
    <property type="project" value="UniProtKB-KW"/>
</dbReference>
<dbReference type="GO" id="GO:0046872">
    <property type="term" value="F:metal ion binding"/>
    <property type="evidence" value="ECO:0007669"/>
    <property type="project" value="UniProtKB-KW"/>
</dbReference>
<comment type="similarity">
    <text evidence="2">In the central section; belongs to the CRISPR-associated helicase Cas3 family.</text>
</comment>
<dbReference type="Proteomes" id="UP000546970">
    <property type="component" value="Unassembled WGS sequence"/>
</dbReference>
<evidence type="ECO:0000256" key="4">
    <source>
        <dbReference type="ARBA" id="ARBA00022723"/>
    </source>
</evidence>
<keyword evidence="6" id="KW-0378">Hydrolase</keyword>
<evidence type="ECO:0000256" key="6">
    <source>
        <dbReference type="ARBA" id="ARBA00022801"/>
    </source>
</evidence>
<evidence type="ECO:0000256" key="1">
    <source>
        <dbReference type="ARBA" id="ARBA00006847"/>
    </source>
</evidence>
<dbReference type="CDD" id="cd09641">
    <property type="entry name" value="Cas3''_I"/>
    <property type="match status" value="1"/>
</dbReference>
<dbReference type="Gene3D" id="3.40.50.300">
    <property type="entry name" value="P-loop containing nucleotide triphosphate hydrolases"/>
    <property type="match status" value="2"/>
</dbReference>
<keyword evidence="3" id="KW-0540">Nuclease</keyword>
<keyword evidence="9" id="KW-0051">Antiviral defense</keyword>